<dbReference type="PROSITE" id="PS50043">
    <property type="entry name" value="HTH_LUXR_2"/>
    <property type="match status" value="1"/>
</dbReference>
<proteinExistence type="predicted"/>
<reference evidence="5" key="1">
    <citation type="submission" date="2020-11" db="EMBL/GenBank/DDBJ databases">
        <title>Genome of Flavobacterium soyangense.</title>
        <authorList>
            <person name="Liu Q."/>
            <person name="Xin Y.-H."/>
        </authorList>
    </citation>
    <scope>NUCLEOTIDE SEQUENCE</scope>
    <source>
        <strain evidence="5">CGMCC 1.13493</strain>
    </source>
</reference>
<dbReference type="GO" id="GO:0006355">
    <property type="term" value="P:regulation of DNA-templated transcription"/>
    <property type="evidence" value="ECO:0007669"/>
    <property type="project" value="InterPro"/>
</dbReference>
<accession>A0A930UBC8</accession>
<dbReference type="Proteomes" id="UP000646211">
    <property type="component" value="Unassembled WGS sequence"/>
</dbReference>
<protein>
    <submittedName>
        <fullName evidence="5">Response regulator transcription factor</fullName>
    </submittedName>
</protein>
<evidence type="ECO:0000256" key="3">
    <source>
        <dbReference type="ARBA" id="ARBA00023163"/>
    </source>
</evidence>
<keyword evidence="1" id="KW-0805">Transcription regulation</keyword>
<dbReference type="InterPro" id="IPR016032">
    <property type="entry name" value="Sig_transdc_resp-reg_C-effctor"/>
</dbReference>
<keyword evidence="2" id="KW-0238">DNA-binding</keyword>
<evidence type="ECO:0000256" key="2">
    <source>
        <dbReference type="ARBA" id="ARBA00023125"/>
    </source>
</evidence>
<evidence type="ECO:0000313" key="5">
    <source>
        <dbReference type="EMBL" id="MBF2707669.1"/>
    </source>
</evidence>
<organism evidence="5 6">
    <name type="scientific">Flavobacterium soyangense</name>
    <dbReference type="NCBI Taxonomy" id="2023265"/>
    <lineage>
        <taxon>Bacteria</taxon>
        <taxon>Pseudomonadati</taxon>
        <taxon>Bacteroidota</taxon>
        <taxon>Flavobacteriia</taxon>
        <taxon>Flavobacteriales</taxon>
        <taxon>Flavobacteriaceae</taxon>
        <taxon>Flavobacterium</taxon>
    </lineage>
</organism>
<dbReference type="InterPro" id="IPR000792">
    <property type="entry name" value="Tscrpt_reg_LuxR_C"/>
</dbReference>
<sequence>MKEENLQKLDMQENSLRKMQDADFLYKKIVAMSTSFFIDDTIGEVERFREEANLLLNGIKGTDAVIGIFDHLNYTPVLEVGEKEFWGELPEVPQAERMVQIMSLLEKEYLLFFSDSVKWLTEVLENIPFKQRMNIQIFHCGIRYMLLDGKPICLFSKGSPIHYNEDRKFNYTFNYVQNINHLLKKNFREYWIRISHGENSEYVHTFHSLDKQYSDKDLLSTREKEILKLIAEDFDTKEIAKKLFISVNTVGNHRSKMIDKLGVRDTTALVQMAKMAGMI</sequence>
<dbReference type="InterPro" id="IPR036388">
    <property type="entry name" value="WH-like_DNA-bd_sf"/>
</dbReference>
<dbReference type="SMART" id="SM00421">
    <property type="entry name" value="HTH_LUXR"/>
    <property type="match status" value="1"/>
</dbReference>
<dbReference type="RefSeq" id="WP_194310935.1">
    <property type="nucleotide sequence ID" value="NZ_JADHEC010000005.1"/>
</dbReference>
<dbReference type="PANTHER" id="PTHR44688:SF16">
    <property type="entry name" value="DNA-BINDING TRANSCRIPTIONAL ACTIVATOR DEVR_DOSR"/>
    <property type="match status" value="1"/>
</dbReference>
<comment type="caution">
    <text evidence="5">The sequence shown here is derived from an EMBL/GenBank/DDBJ whole genome shotgun (WGS) entry which is preliminary data.</text>
</comment>
<keyword evidence="3" id="KW-0804">Transcription</keyword>
<dbReference type="CDD" id="cd06170">
    <property type="entry name" value="LuxR_C_like"/>
    <property type="match status" value="1"/>
</dbReference>
<feature type="domain" description="HTH luxR-type" evidence="4">
    <location>
        <begin position="212"/>
        <end position="277"/>
    </location>
</feature>
<dbReference type="Gene3D" id="1.10.10.10">
    <property type="entry name" value="Winged helix-like DNA-binding domain superfamily/Winged helix DNA-binding domain"/>
    <property type="match status" value="1"/>
</dbReference>
<dbReference type="AlphaFoldDB" id="A0A930UBC8"/>
<evidence type="ECO:0000313" key="6">
    <source>
        <dbReference type="Proteomes" id="UP000646211"/>
    </source>
</evidence>
<dbReference type="Pfam" id="PF00196">
    <property type="entry name" value="GerE"/>
    <property type="match status" value="1"/>
</dbReference>
<keyword evidence="6" id="KW-1185">Reference proteome</keyword>
<dbReference type="GO" id="GO:0003677">
    <property type="term" value="F:DNA binding"/>
    <property type="evidence" value="ECO:0007669"/>
    <property type="project" value="UniProtKB-KW"/>
</dbReference>
<dbReference type="EMBL" id="JADHEC010000005">
    <property type="protein sequence ID" value="MBF2707669.1"/>
    <property type="molecule type" value="Genomic_DNA"/>
</dbReference>
<name>A0A930UBC8_9FLAO</name>
<evidence type="ECO:0000256" key="1">
    <source>
        <dbReference type="ARBA" id="ARBA00023015"/>
    </source>
</evidence>
<dbReference type="PRINTS" id="PR00038">
    <property type="entry name" value="HTHLUXR"/>
</dbReference>
<dbReference type="SUPFAM" id="SSF46894">
    <property type="entry name" value="C-terminal effector domain of the bipartite response regulators"/>
    <property type="match status" value="1"/>
</dbReference>
<dbReference type="PANTHER" id="PTHR44688">
    <property type="entry name" value="DNA-BINDING TRANSCRIPTIONAL ACTIVATOR DEVR_DOSR"/>
    <property type="match status" value="1"/>
</dbReference>
<gene>
    <name evidence="5" type="ORF">IR213_03560</name>
</gene>
<evidence type="ECO:0000259" key="4">
    <source>
        <dbReference type="PROSITE" id="PS50043"/>
    </source>
</evidence>